<dbReference type="SUPFAM" id="SSF53474">
    <property type="entry name" value="alpha/beta-Hydrolases"/>
    <property type="match status" value="1"/>
</dbReference>
<keyword evidence="6 8" id="KW-0378">Hydrolase</keyword>
<dbReference type="Pfam" id="PF01083">
    <property type="entry name" value="Cutinase"/>
    <property type="match status" value="1"/>
</dbReference>
<evidence type="ECO:0000256" key="2">
    <source>
        <dbReference type="ARBA" id="ARBA00007534"/>
    </source>
</evidence>
<dbReference type="InterPro" id="IPR029058">
    <property type="entry name" value="AB_hydrolase_fold"/>
</dbReference>
<comment type="similarity">
    <text evidence="2 8">Belongs to the cutinase family.</text>
</comment>
<accession>A0A4P7NNL5</accession>
<reference evidence="9 10" key="1">
    <citation type="journal article" date="2019" name="Mol. Biol. Evol.">
        <title>Blast fungal genomes show frequent chromosomal changes, gene gains and losses, and effector gene turnover.</title>
        <authorList>
            <person name="Gomez Luciano L.B."/>
            <person name="Jason Tsai I."/>
            <person name="Chuma I."/>
            <person name="Tosa Y."/>
            <person name="Chen Y.H."/>
            <person name="Li J.Y."/>
            <person name="Li M.Y."/>
            <person name="Jade Lu M.Y."/>
            <person name="Nakayashiki H."/>
            <person name="Li W.H."/>
        </authorList>
    </citation>
    <scope>NUCLEOTIDE SEQUENCE [LARGE SCALE GENOMIC DNA]</scope>
    <source>
        <strain evidence="9">MZ5-1-6</strain>
    </source>
</reference>
<dbReference type="EMBL" id="CP034209">
    <property type="protein sequence ID" value="QBZ63722.1"/>
    <property type="molecule type" value="Genomic_DNA"/>
</dbReference>
<sequence length="277" mass="29267">MSSSTAQQHHQPLAHQDLTVLDNQIPSAFDRQPSTVNRLPSTAKMLFPSALLLTAPLVLAAPAALEERQAPCQDVHVFLARGTSEPYPGRQELTVNAICKGISSCGSEDIQYPAAFNPTYCASVDQGVSNGISQVTAYASRCPNSKLVLSGYSQGAHVVGDILGGGGGSFQGCTQRTVQGLNPTTSPGNKIKAALLWGDVRHTANQAYNTNTGASRTGTWPRSGSQLTSLNRFSNVLRAICVSTDPVCAGGQDGNSHTTYFNLFSEDAAAWVKTKLN</sequence>
<dbReference type="PANTHER" id="PTHR33630:SF13">
    <property type="entry name" value="ACETYLXYLAN ESTERASE"/>
    <property type="match status" value="1"/>
</dbReference>
<evidence type="ECO:0000256" key="3">
    <source>
        <dbReference type="ARBA" id="ARBA00022487"/>
    </source>
</evidence>
<keyword evidence="3 8" id="KW-0719">Serine esterase</keyword>
<dbReference type="Gene3D" id="3.40.50.1820">
    <property type="entry name" value="alpha/beta hydrolase"/>
    <property type="match status" value="1"/>
</dbReference>
<gene>
    <name evidence="9" type="ORF">PoMZ_05409</name>
</gene>
<evidence type="ECO:0000313" key="9">
    <source>
        <dbReference type="EMBL" id="QBZ63722.1"/>
    </source>
</evidence>
<organism evidence="9 10">
    <name type="scientific">Pyricularia oryzae</name>
    <name type="common">Rice blast fungus</name>
    <name type="synonym">Magnaporthe oryzae</name>
    <dbReference type="NCBI Taxonomy" id="318829"/>
    <lineage>
        <taxon>Eukaryota</taxon>
        <taxon>Fungi</taxon>
        <taxon>Dikarya</taxon>
        <taxon>Ascomycota</taxon>
        <taxon>Pezizomycotina</taxon>
        <taxon>Sordariomycetes</taxon>
        <taxon>Sordariomycetidae</taxon>
        <taxon>Magnaporthales</taxon>
        <taxon>Pyriculariaceae</taxon>
        <taxon>Pyricularia</taxon>
    </lineage>
</organism>
<evidence type="ECO:0000256" key="7">
    <source>
        <dbReference type="ARBA" id="ARBA00023157"/>
    </source>
</evidence>
<dbReference type="PANTHER" id="PTHR33630">
    <property type="entry name" value="CUTINASE RV1984C-RELATED-RELATED"/>
    <property type="match status" value="1"/>
</dbReference>
<evidence type="ECO:0000256" key="6">
    <source>
        <dbReference type="ARBA" id="ARBA00022801"/>
    </source>
</evidence>
<comment type="catalytic activity">
    <reaction evidence="8">
        <text>cutin + H2O = cutin monomers.</text>
        <dbReference type="EC" id="3.1.1.74"/>
    </reaction>
</comment>
<keyword evidence="5" id="KW-0732">Signal</keyword>
<comment type="function">
    <text evidence="8">Catalyzes the hydrolysis of complex carboxylic polyesters found in the cell wall of plants. Degrades cutin, a macromolecule that forms the structure of the plant cuticle.</text>
</comment>
<dbReference type="AlphaFoldDB" id="A0A4P7NNL5"/>
<name>A0A4P7NNL5_PYROR</name>
<evidence type="ECO:0000256" key="8">
    <source>
        <dbReference type="RuleBase" id="RU361263"/>
    </source>
</evidence>
<dbReference type="SMART" id="SM01110">
    <property type="entry name" value="Cutinase"/>
    <property type="match status" value="1"/>
</dbReference>
<dbReference type="EC" id="3.1.1.74" evidence="8"/>
<dbReference type="InterPro" id="IPR000675">
    <property type="entry name" value="Cutinase/axe"/>
</dbReference>
<comment type="subcellular location">
    <subcellularLocation>
        <location evidence="1 8">Secreted</location>
    </subcellularLocation>
</comment>
<dbReference type="Proteomes" id="UP000294847">
    <property type="component" value="Chromosome 6"/>
</dbReference>
<dbReference type="GO" id="GO:0005576">
    <property type="term" value="C:extracellular region"/>
    <property type="evidence" value="ECO:0007669"/>
    <property type="project" value="UniProtKB-SubCell"/>
</dbReference>
<proteinExistence type="inferred from homology"/>
<protein>
    <recommendedName>
        <fullName evidence="8">Cutinase</fullName>
        <ecNumber evidence="8">3.1.1.74</ecNumber>
    </recommendedName>
</protein>
<dbReference type="InterPro" id="IPR043580">
    <property type="entry name" value="CUTINASE_1"/>
</dbReference>
<keyword evidence="4 8" id="KW-0964">Secreted</keyword>
<evidence type="ECO:0000256" key="1">
    <source>
        <dbReference type="ARBA" id="ARBA00004613"/>
    </source>
</evidence>
<evidence type="ECO:0000256" key="5">
    <source>
        <dbReference type="ARBA" id="ARBA00022729"/>
    </source>
</evidence>
<keyword evidence="7" id="KW-1015">Disulfide bond</keyword>
<evidence type="ECO:0000256" key="4">
    <source>
        <dbReference type="ARBA" id="ARBA00022525"/>
    </source>
</evidence>
<dbReference type="GO" id="GO:0050525">
    <property type="term" value="F:cutinase activity"/>
    <property type="evidence" value="ECO:0007669"/>
    <property type="project" value="UniProtKB-UniRule"/>
</dbReference>
<dbReference type="PROSITE" id="PS00155">
    <property type="entry name" value="CUTINASE_1"/>
    <property type="match status" value="1"/>
</dbReference>
<evidence type="ECO:0000313" key="10">
    <source>
        <dbReference type="Proteomes" id="UP000294847"/>
    </source>
</evidence>